<organism evidence="2 3">
    <name type="scientific">Phytopseudomonas flavescens</name>
    <dbReference type="NCBI Taxonomy" id="29435"/>
    <lineage>
        <taxon>Bacteria</taxon>
        <taxon>Pseudomonadati</taxon>
        <taxon>Pseudomonadota</taxon>
        <taxon>Gammaproteobacteria</taxon>
        <taxon>Pseudomonadales</taxon>
        <taxon>Pseudomonadaceae</taxon>
        <taxon>Phytopseudomonas</taxon>
    </lineage>
</organism>
<name>A0A1G8JYQ2_9GAMM</name>
<evidence type="ECO:0000313" key="2">
    <source>
        <dbReference type="EMBL" id="SDI36273.1"/>
    </source>
</evidence>
<dbReference type="Proteomes" id="UP000198606">
    <property type="component" value="Unassembled WGS sequence"/>
</dbReference>
<dbReference type="STRING" id="29435.SAMN05216588_115102"/>
<feature type="chain" id="PRO_5011478282" evidence="1">
    <location>
        <begin position="18"/>
        <end position="163"/>
    </location>
</feature>
<evidence type="ECO:0000256" key="1">
    <source>
        <dbReference type="SAM" id="SignalP"/>
    </source>
</evidence>
<evidence type="ECO:0000313" key="3">
    <source>
        <dbReference type="Proteomes" id="UP000198606"/>
    </source>
</evidence>
<dbReference type="AlphaFoldDB" id="A0A1G8JYQ2"/>
<dbReference type="EMBL" id="FNDG01000015">
    <property type="protein sequence ID" value="SDI36273.1"/>
    <property type="molecule type" value="Genomic_DNA"/>
</dbReference>
<feature type="signal peptide" evidence="1">
    <location>
        <begin position="1"/>
        <end position="17"/>
    </location>
</feature>
<keyword evidence="1" id="KW-0732">Signal</keyword>
<reference evidence="2 3" key="1">
    <citation type="submission" date="2016-10" db="EMBL/GenBank/DDBJ databases">
        <authorList>
            <person name="de Groot N.N."/>
        </authorList>
    </citation>
    <scope>NUCLEOTIDE SEQUENCE [LARGE SCALE GENOMIC DNA]</scope>
    <source>
        <strain evidence="2 3">LMG 18387</strain>
    </source>
</reference>
<proteinExistence type="predicted"/>
<gene>
    <name evidence="2" type="ORF">SAMN05216588_115102</name>
</gene>
<sequence>MTLTTLFACLLTAGLTASLTLWLTRDSTPPEPNVFIPERLADQSDGFLMMLGGWITEEGYQPPGRSAVEIRCYPEQQLCTEAVATIFHHTEGSDLEAQTYLYQVTDWTDARVQAVAIGAMGECRDRHLQLYLHDTDARVEWGPGEGCEGDSGSAVLIGEVWAE</sequence>
<accession>A0A1G8JYQ2</accession>
<protein>
    <submittedName>
        <fullName evidence="2">Uncharacterized protein</fullName>
    </submittedName>
</protein>
<dbReference type="RefSeq" id="WP_084307447.1">
    <property type="nucleotide sequence ID" value="NZ_FNDG01000015.1"/>
</dbReference>